<feature type="transmembrane region" description="Helical" evidence="1">
    <location>
        <begin position="118"/>
        <end position="138"/>
    </location>
</feature>
<keyword evidence="1" id="KW-0472">Membrane</keyword>
<feature type="transmembrane region" description="Helical" evidence="1">
    <location>
        <begin position="20"/>
        <end position="42"/>
    </location>
</feature>
<dbReference type="EMBL" id="RWJN01000001">
    <property type="protein sequence ID" value="TCD71934.1"/>
    <property type="molecule type" value="Genomic_DNA"/>
</dbReference>
<feature type="transmembrane region" description="Helical" evidence="1">
    <location>
        <begin position="199"/>
        <end position="220"/>
    </location>
</feature>
<gene>
    <name evidence="2" type="ORF">EIP91_000066</name>
</gene>
<dbReference type="OrthoDB" id="3197626at2759"/>
<proteinExistence type="predicted"/>
<keyword evidence="1" id="KW-0812">Transmembrane</keyword>
<organism evidence="2 3">
    <name type="scientific">Steccherinum ochraceum</name>
    <dbReference type="NCBI Taxonomy" id="92696"/>
    <lineage>
        <taxon>Eukaryota</taxon>
        <taxon>Fungi</taxon>
        <taxon>Dikarya</taxon>
        <taxon>Basidiomycota</taxon>
        <taxon>Agaricomycotina</taxon>
        <taxon>Agaricomycetes</taxon>
        <taxon>Polyporales</taxon>
        <taxon>Steccherinaceae</taxon>
        <taxon>Steccherinum</taxon>
    </lineage>
</organism>
<evidence type="ECO:0008006" key="4">
    <source>
        <dbReference type="Google" id="ProtNLM"/>
    </source>
</evidence>
<reference evidence="2 3" key="1">
    <citation type="submission" date="2018-11" db="EMBL/GenBank/DDBJ databases">
        <title>Genome assembly of Steccherinum ochraceum LE-BIN_3174, the white-rot fungus of the Steccherinaceae family (The Residual Polyporoid clade, Polyporales, Basidiomycota).</title>
        <authorList>
            <person name="Fedorova T.V."/>
            <person name="Glazunova O.A."/>
            <person name="Landesman E.O."/>
            <person name="Moiseenko K.V."/>
            <person name="Psurtseva N.V."/>
            <person name="Savinova O.S."/>
            <person name="Shakhova N.V."/>
            <person name="Tyazhelova T.V."/>
            <person name="Vasina D.V."/>
        </authorList>
    </citation>
    <scope>NUCLEOTIDE SEQUENCE [LARGE SCALE GENOMIC DNA]</scope>
    <source>
        <strain evidence="2 3">LE-BIN_3174</strain>
    </source>
</reference>
<evidence type="ECO:0000256" key="1">
    <source>
        <dbReference type="SAM" id="Phobius"/>
    </source>
</evidence>
<feature type="transmembrane region" description="Helical" evidence="1">
    <location>
        <begin position="158"/>
        <end position="179"/>
    </location>
</feature>
<sequence length="330" mass="36470">MTDWSSPLVQAAEGAAFTKLAHAVAGIFLWEFVVSLEFDFDFLIGKKKFRWPMIFYFAGRYIFLVTVVGLLVSQDYTKKLNCEALFMVEQLFGNMAIGFSSINLALRTMAIWNMNRYVVVPLVLAMLGHWALILQSANVTAAWIEGQGCVVTRTNNNTLAAIFIYSMCFDLIVMVLSAAKLLNKRGSSQIVRLLFQDGLIYFFIAFAANLLVTVFTLLNLNPVMDVIFNVPASCLDTIVSCRVVRRLHNFSSSGADLYSGSNSRSRDPVAVQPPRLPTSNFAVTYPRSQTASTGIHVQMDTFTVADTHDPVAAGKMHDSSSDLDSKGVVL</sequence>
<accession>A0A4R0S4F4</accession>
<dbReference type="Proteomes" id="UP000292702">
    <property type="component" value="Unassembled WGS sequence"/>
</dbReference>
<protein>
    <recommendedName>
        <fullName evidence="4">Transmembrane protein</fullName>
    </recommendedName>
</protein>
<comment type="caution">
    <text evidence="2">The sequence shown here is derived from an EMBL/GenBank/DDBJ whole genome shotgun (WGS) entry which is preliminary data.</text>
</comment>
<keyword evidence="1" id="KW-1133">Transmembrane helix</keyword>
<name>A0A4R0S4F4_9APHY</name>
<dbReference type="AlphaFoldDB" id="A0A4R0S4F4"/>
<keyword evidence="3" id="KW-1185">Reference proteome</keyword>
<feature type="transmembrane region" description="Helical" evidence="1">
    <location>
        <begin position="54"/>
        <end position="72"/>
    </location>
</feature>
<evidence type="ECO:0000313" key="3">
    <source>
        <dbReference type="Proteomes" id="UP000292702"/>
    </source>
</evidence>
<evidence type="ECO:0000313" key="2">
    <source>
        <dbReference type="EMBL" id="TCD71934.1"/>
    </source>
</evidence>